<evidence type="ECO:0000256" key="5">
    <source>
        <dbReference type="ARBA" id="ARBA00022692"/>
    </source>
</evidence>
<dbReference type="PANTHER" id="PTHR30588:SF0">
    <property type="entry name" value="BRANCHED-CHAIN AMINO ACID PERMEASE BRNQ"/>
    <property type="match status" value="1"/>
</dbReference>
<sequence length="430" mass="46834">MGFKKETLITGFAIFSLFFGAGNLILPPLLGYNSGDQWSLVALGFVISAVFIPILGIFAHARLQGTMLDFASKVHPKFSLVFCILIYLVAITLPGPRTASLTYEMALQPYFTLSSLTLSSIYFGLVLLFTLNRSKILDLLGKYLTPLLLIILITIIGIACFAELPQATTSSITNPIRSGILEGYQTFDAIGAIVIGAVIVISLKISNKEDFNTKKKILKRAAILAGMGLFSIYTGLIYIGSLYRNSIENPSRTDLLSFLSYETLGSGGRLILAFLVSIACFTTAVGIVTGTADFVKGLFKNSQKAYVITVILGCLIGVVIGQTGVAYIIEIAVPALNFIYPLVIVLIVLNALPEKYTSQKIFRIVVLITIIFSIPDFLKSLNILSLENTKQLIPLAEYGITWFVPTILSYGIARIVEHFTSKAQPLNPED</sequence>
<evidence type="ECO:0000256" key="3">
    <source>
        <dbReference type="ARBA" id="ARBA00022448"/>
    </source>
</evidence>
<feature type="transmembrane region" description="Helical" evidence="9">
    <location>
        <begin position="107"/>
        <end position="131"/>
    </location>
</feature>
<feature type="transmembrane region" description="Helical" evidence="9">
    <location>
        <begin position="361"/>
        <end position="378"/>
    </location>
</feature>
<gene>
    <name evidence="10" type="ORF">DSM04_104364</name>
</gene>
<feature type="transmembrane region" description="Helical" evidence="9">
    <location>
        <begin position="306"/>
        <end position="329"/>
    </location>
</feature>
<evidence type="ECO:0000313" key="11">
    <source>
        <dbReference type="Proteomes" id="UP000289821"/>
    </source>
</evidence>
<dbReference type="GO" id="GO:0005886">
    <property type="term" value="C:plasma membrane"/>
    <property type="evidence" value="ECO:0007669"/>
    <property type="project" value="UniProtKB-SubCell"/>
</dbReference>
<dbReference type="GO" id="GO:0015818">
    <property type="term" value="P:isoleucine transport"/>
    <property type="evidence" value="ECO:0007669"/>
    <property type="project" value="TreeGrafter"/>
</dbReference>
<feature type="transmembrane region" description="Helical" evidence="9">
    <location>
        <begin position="184"/>
        <end position="205"/>
    </location>
</feature>
<evidence type="ECO:0000256" key="2">
    <source>
        <dbReference type="ARBA" id="ARBA00008540"/>
    </source>
</evidence>
<keyword evidence="11" id="KW-1185">Reference proteome</keyword>
<comment type="caution">
    <text evidence="10">The sequence shown here is derived from an EMBL/GenBank/DDBJ whole genome shotgun (WGS) entry which is preliminary data.</text>
</comment>
<dbReference type="GO" id="GO:0005304">
    <property type="term" value="F:L-valine transmembrane transporter activity"/>
    <property type="evidence" value="ECO:0007669"/>
    <property type="project" value="TreeGrafter"/>
</dbReference>
<keyword evidence="8 9" id="KW-0472">Membrane</keyword>
<name>A0A4Q0NTN6_9FLAO</name>
<evidence type="ECO:0000256" key="8">
    <source>
        <dbReference type="ARBA" id="ARBA00023136"/>
    </source>
</evidence>
<evidence type="ECO:0000313" key="10">
    <source>
        <dbReference type="EMBL" id="RXG14256.1"/>
    </source>
</evidence>
<dbReference type="GO" id="GO:0015820">
    <property type="term" value="P:L-leucine transport"/>
    <property type="evidence" value="ECO:0007669"/>
    <property type="project" value="TreeGrafter"/>
</dbReference>
<feature type="transmembrane region" description="Helical" evidence="9">
    <location>
        <begin position="38"/>
        <end position="58"/>
    </location>
</feature>
<evidence type="ECO:0000256" key="6">
    <source>
        <dbReference type="ARBA" id="ARBA00022970"/>
    </source>
</evidence>
<evidence type="ECO:0000256" key="7">
    <source>
        <dbReference type="ARBA" id="ARBA00022989"/>
    </source>
</evidence>
<dbReference type="NCBIfam" id="TIGR00796">
    <property type="entry name" value="livcs"/>
    <property type="match status" value="1"/>
</dbReference>
<dbReference type="RefSeq" id="WP_128761662.1">
    <property type="nucleotide sequence ID" value="NZ_QOVI01000004.1"/>
</dbReference>
<dbReference type="PANTHER" id="PTHR30588">
    <property type="entry name" value="BRANCHED-CHAIN AMINO ACID TRANSPORT SYSTEM 2 CARRIER PROTEIN"/>
    <property type="match status" value="1"/>
</dbReference>
<reference evidence="10 11" key="1">
    <citation type="submission" date="2018-07" db="EMBL/GenBank/DDBJ databases">
        <title>Leeuwenhoekiella genomics.</title>
        <authorList>
            <person name="Tahon G."/>
            <person name="Willems A."/>
        </authorList>
    </citation>
    <scope>NUCLEOTIDE SEQUENCE [LARGE SCALE GENOMIC DNA]</scope>
    <source>
        <strain evidence="10 11">R-50232</strain>
    </source>
</reference>
<dbReference type="GO" id="GO:0015188">
    <property type="term" value="F:L-isoleucine transmembrane transporter activity"/>
    <property type="evidence" value="ECO:0007669"/>
    <property type="project" value="TreeGrafter"/>
</dbReference>
<comment type="subcellular location">
    <subcellularLocation>
        <location evidence="1">Cell membrane</location>
        <topology evidence="1">Multi-pass membrane protein</topology>
    </subcellularLocation>
</comment>
<feature type="transmembrane region" description="Helical" evidence="9">
    <location>
        <begin position="217"/>
        <end position="239"/>
    </location>
</feature>
<feature type="transmembrane region" description="Helical" evidence="9">
    <location>
        <begin position="335"/>
        <end position="352"/>
    </location>
</feature>
<proteinExistence type="inferred from homology"/>
<keyword evidence="7 9" id="KW-1133">Transmembrane helix</keyword>
<dbReference type="Pfam" id="PF05525">
    <property type="entry name" value="Branch_AA_trans"/>
    <property type="match status" value="1"/>
</dbReference>
<evidence type="ECO:0000256" key="4">
    <source>
        <dbReference type="ARBA" id="ARBA00022475"/>
    </source>
</evidence>
<feature type="transmembrane region" description="Helical" evidence="9">
    <location>
        <begin position="143"/>
        <end position="164"/>
    </location>
</feature>
<feature type="transmembrane region" description="Helical" evidence="9">
    <location>
        <begin position="270"/>
        <end position="294"/>
    </location>
</feature>
<dbReference type="EMBL" id="QOVI01000004">
    <property type="protein sequence ID" value="RXG14256.1"/>
    <property type="molecule type" value="Genomic_DNA"/>
</dbReference>
<comment type="similarity">
    <text evidence="2">Belongs to the branched chain amino acid transporter family.</text>
</comment>
<keyword evidence="5 9" id="KW-0812">Transmembrane</keyword>
<keyword evidence="3" id="KW-0813">Transport</keyword>
<evidence type="ECO:0000256" key="1">
    <source>
        <dbReference type="ARBA" id="ARBA00004651"/>
    </source>
</evidence>
<dbReference type="AlphaFoldDB" id="A0A4Q0NTN6"/>
<keyword evidence="6" id="KW-0029">Amino-acid transport</keyword>
<feature type="transmembrane region" description="Helical" evidence="9">
    <location>
        <begin position="398"/>
        <end position="416"/>
    </location>
</feature>
<keyword evidence="4" id="KW-1003">Cell membrane</keyword>
<dbReference type="OrthoDB" id="9783920at2"/>
<feature type="transmembrane region" description="Helical" evidence="9">
    <location>
        <begin position="7"/>
        <end position="26"/>
    </location>
</feature>
<feature type="transmembrane region" description="Helical" evidence="9">
    <location>
        <begin position="78"/>
        <end position="95"/>
    </location>
</feature>
<accession>A0A4Q0NTN6</accession>
<protein>
    <submittedName>
        <fullName evidence="10">LIVCS family branched-chain amino acid:cation transporter</fullName>
    </submittedName>
</protein>
<organism evidence="10 11">
    <name type="scientific">Leeuwenhoekiella aestuarii</name>
    <dbReference type="NCBI Taxonomy" id="2249426"/>
    <lineage>
        <taxon>Bacteria</taxon>
        <taxon>Pseudomonadati</taxon>
        <taxon>Bacteroidota</taxon>
        <taxon>Flavobacteriia</taxon>
        <taxon>Flavobacteriales</taxon>
        <taxon>Flavobacteriaceae</taxon>
        <taxon>Leeuwenhoekiella</taxon>
    </lineage>
</organism>
<dbReference type="Proteomes" id="UP000289821">
    <property type="component" value="Unassembled WGS sequence"/>
</dbReference>
<dbReference type="GO" id="GO:0015190">
    <property type="term" value="F:L-leucine transmembrane transporter activity"/>
    <property type="evidence" value="ECO:0007669"/>
    <property type="project" value="TreeGrafter"/>
</dbReference>
<dbReference type="InterPro" id="IPR004685">
    <property type="entry name" value="Brnchd-chn_aa_trnsp_Livcs"/>
</dbReference>
<evidence type="ECO:0000256" key="9">
    <source>
        <dbReference type="SAM" id="Phobius"/>
    </source>
</evidence>